<evidence type="ECO:0000313" key="2">
    <source>
        <dbReference type="EMBL" id="SQC38296.1"/>
    </source>
</evidence>
<evidence type="ECO:0000313" key="3">
    <source>
        <dbReference type="Proteomes" id="UP000251088"/>
    </source>
</evidence>
<dbReference type="AlphaFoldDB" id="A0A2X3ELI6"/>
<accession>A0A2X3ELI6</accession>
<sequence length="128" mass="14406">MATELGFVVPGLVGEDLQRQPAGLIREQRQLEIVDRAGGEGVGHCLDAVDIQLVIKDFDVQHRAEQRFVPCRFAAVANDLFGVIALMAAHLFQLTGEAHRQVRQRLPGVNMHRQRQDIEHRPRRGQRG</sequence>
<reference evidence="2 3" key="1">
    <citation type="submission" date="2018-06" db="EMBL/GenBank/DDBJ databases">
        <authorList>
            <consortium name="Pathogen Informatics"/>
            <person name="Doyle S."/>
        </authorList>
    </citation>
    <scope>NUCLEOTIDE SEQUENCE [LARGE SCALE GENOMIC DNA]</scope>
    <source>
        <strain evidence="2 3">NCTC9128</strain>
    </source>
</reference>
<organism evidence="2 3">
    <name type="scientific">Klebsiella pneumoniae</name>
    <dbReference type="NCBI Taxonomy" id="573"/>
    <lineage>
        <taxon>Bacteria</taxon>
        <taxon>Pseudomonadati</taxon>
        <taxon>Pseudomonadota</taxon>
        <taxon>Gammaproteobacteria</taxon>
        <taxon>Enterobacterales</taxon>
        <taxon>Enterobacteriaceae</taxon>
        <taxon>Klebsiella/Raoultella group</taxon>
        <taxon>Klebsiella</taxon>
        <taxon>Klebsiella pneumoniae complex</taxon>
    </lineage>
</organism>
<dbReference type="EMBL" id="UAWN01000013">
    <property type="protein sequence ID" value="SQC38296.1"/>
    <property type="molecule type" value="Genomic_DNA"/>
</dbReference>
<feature type="region of interest" description="Disordered" evidence="1">
    <location>
        <begin position="109"/>
        <end position="128"/>
    </location>
</feature>
<dbReference type="Proteomes" id="UP000251088">
    <property type="component" value="Unassembled WGS sequence"/>
</dbReference>
<evidence type="ECO:0000256" key="1">
    <source>
        <dbReference type="SAM" id="MobiDB-lite"/>
    </source>
</evidence>
<name>A0A2X3ELI6_KLEPN</name>
<gene>
    <name evidence="2" type="ORF">NCTC9128_04417</name>
</gene>
<protein>
    <submittedName>
        <fullName evidence="2">Uncharacterized protein</fullName>
    </submittedName>
</protein>
<proteinExistence type="predicted"/>